<dbReference type="AlphaFoldDB" id="A0AAV2TPD2"/>
<keyword evidence="1 3" id="KW-0963">Cytoplasm</keyword>
<reference evidence="4" key="1">
    <citation type="submission" date="2024-06" db="EMBL/GenBank/DDBJ databases">
        <authorList>
            <person name="Liu X."/>
            <person name="Lenzi L."/>
            <person name="Haldenby T S."/>
            <person name="Uol C."/>
        </authorList>
    </citation>
    <scope>NUCLEOTIDE SEQUENCE</scope>
</reference>
<dbReference type="Proteomes" id="UP001497525">
    <property type="component" value="Unassembled WGS sequence"/>
</dbReference>
<dbReference type="GO" id="GO:0016783">
    <property type="term" value="F:sulfurtransferase activity"/>
    <property type="evidence" value="ECO:0007669"/>
    <property type="project" value="TreeGrafter"/>
</dbReference>
<dbReference type="GO" id="GO:0005829">
    <property type="term" value="C:cytosol"/>
    <property type="evidence" value="ECO:0007669"/>
    <property type="project" value="TreeGrafter"/>
</dbReference>
<dbReference type="GO" id="GO:0016779">
    <property type="term" value="F:nucleotidyltransferase activity"/>
    <property type="evidence" value="ECO:0007669"/>
    <property type="project" value="UniProtKB-UniRule"/>
</dbReference>
<accession>A0AAV2TPD2</accession>
<evidence type="ECO:0000256" key="3">
    <source>
        <dbReference type="HAMAP-Rule" id="MF_03054"/>
    </source>
</evidence>
<dbReference type="Pfam" id="PF10288">
    <property type="entry name" value="CTU2"/>
    <property type="match status" value="1"/>
</dbReference>
<sequence length="401" mass="44015">MCSNQDSCLPLTQTNVNPRRSACVKCHGTPALIIRSDDPAWCRSCFLDGCLHKFKSAFGKTNVVPNGVTVAVAYSGGLCSSATLCILKQVHKLNFKPVLFHLVEPNNPREYEDEIASRMRDSGLDYHFFVDHGTNQFTQARKSCDISKRLINLTCLDEIESWSRQLKLVQCARALGCSYLLLSQCGTGLSVNFVTGVVGGRGNYAACETAFADHRYGDVVILRPLYEMMVKELVFFSRYMGLHPLTPQGDITNTVLEHPDVSALSRVCDNFVASLQNGGFPSTTRTILSTSSKLVRTAEDSVKETSIRCRLCKAPVLPQADTSDPNALAIASLAYSRSLSTRVNPTHQCSYTEGGQCSLGSCSGLCTACMILWEELPVQLRPSFTALLDTFDIPPTRRLSN</sequence>
<name>A0AAV2TPD2_CALDB</name>
<protein>
    <recommendedName>
        <fullName evidence="3">Cytoplasmic tRNA 2-thiolation protein 2</fullName>
    </recommendedName>
</protein>
<dbReference type="SUPFAM" id="SSF52402">
    <property type="entry name" value="Adenine nucleotide alpha hydrolases-like"/>
    <property type="match status" value="1"/>
</dbReference>
<comment type="function">
    <text evidence="3">Plays a central role in 2-thiolation of mcm(5)S(2)U at tRNA wobble positions of tRNA(Lys), tRNA(Glu) and tRNA(Gln). May act by forming a heterodimer with NCS6/CTU1 that ligates sulfur from thiocarboxylated URM1 onto the uridine of tRNAs at wobble position.</text>
</comment>
<dbReference type="GO" id="GO:0032447">
    <property type="term" value="P:protein urmylation"/>
    <property type="evidence" value="ECO:0007669"/>
    <property type="project" value="UniProtKB-UniRule"/>
</dbReference>
<evidence type="ECO:0000256" key="2">
    <source>
        <dbReference type="ARBA" id="ARBA00022694"/>
    </source>
</evidence>
<dbReference type="InterPro" id="IPR019407">
    <property type="entry name" value="CTU2"/>
</dbReference>
<dbReference type="Gene3D" id="3.40.50.620">
    <property type="entry name" value="HUPs"/>
    <property type="match status" value="1"/>
</dbReference>
<dbReference type="EMBL" id="CAXLJL010000356">
    <property type="protein sequence ID" value="CAL5136843.1"/>
    <property type="molecule type" value="Genomic_DNA"/>
</dbReference>
<dbReference type="InterPro" id="IPR014729">
    <property type="entry name" value="Rossmann-like_a/b/a_fold"/>
</dbReference>
<proteinExistence type="inferred from homology"/>
<comment type="subcellular location">
    <subcellularLocation>
        <location evidence="3">Cytoplasm</location>
    </subcellularLocation>
</comment>
<comment type="pathway">
    <text evidence="3">tRNA modification; 5-methoxycarbonylmethyl-2-thiouridine-tRNA biosynthesis.</text>
</comment>
<evidence type="ECO:0000313" key="5">
    <source>
        <dbReference type="Proteomes" id="UP001497525"/>
    </source>
</evidence>
<gene>
    <name evidence="4" type="ORF">CDAUBV1_LOCUS11140</name>
</gene>
<dbReference type="GO" id="GO:0002143">
    <property type="term" value="P:tRNA wobble position uridine thiolation"/>
    <property type="evidence" value="ECO:0007669"/>
    <property type="project" value="TreeGrafter"/>
</dbReference>
<keyword evidence="2 3" id="KW-0819">tRNA processing</keyword>
<dbReference type="PANTHER" id="PTHR20882">
    <property type="entry name" value="CYTOPLASMIC TRNA 2-THIOLATION PROTEIN 2"/>
    <property type="match status" value="1"/>
</dbReference>
<dbReference type="HAMAP" id="MF_03054">
    <property type="entry name" value="CTU2"/>
    <property type="match status" value="1"/>
</dbReference>
<organism evidence="4 5">
    <name type="scientific">Calicophoron daubneyi</name>
    <name type="common">Rumen fluke</name>
    <name type="synonym">Paramphistomum daubneyi</name>
    <dbReference type="NCBI Taxonomy" id="300641"/>
    <lineage>
        <taxon>Eukaryota</taxon>
        <taxon>Metazoa</taxon>
        <taxon>Spiralia</taxon>
        <taxon>Lophotrochozoa</taxon>
        <taxon>Platyhelminthes</taxon>
        <taxon>Trematoda</taxon>
        <taxon>Digenea</taxon>
        <taxon>Plagiorchiida</taxon>
        <taxon>Pronocephalata</taxon>
        <taxon>Paramphistomoidea</taxon>
        <taxon>Paramphistomidae</taxon>
        <taxon>Calicophoron</taxon>
    </lineage>
</organism>
<dbReference type="PANTHER" id="PTHR20882:SF14">
    <property type="entry name" value="CYTOPLASMIC TRNA 2-THIOLATION PROTEIN 2"/>
    <property type="match status" value="1"/>
</dbReference>
<dbReference type="GO" id="GO:0000049">
    <property type="term" value="F:tRNA binding"/>
    <property type="evidence" value="ECO:0007669"/>
    <property type="project" value="InterPro"/>
</dbReference>
<evidence type="ECO:0000256" key="1">
    <source>
        <dbReference type="ARBA" id="ARBA00022490"/>
    </source>
</evidence>
<evidence type="ECO:0000313" key="4">
    <source>
        <dbReference type="EMBL" id="CAL5136843.1"/>
    </source>
</evidence>
<comment type="caution">
    <text evidence="4">The sequence shown here is derived from an EMBL/GenBank/DDBJ whole genome shotgun (WGS) entry which is preliminary data.</text>
</comment>
<comment type="similarity">
    <text evidence="3">Belongs to the CTU2/NCS2 family.</text>
</comment>